<proteinExistence type="inferred from homology"/>
<dbReference type="InterPro" id="IPR011993">
    <property type="entry name" value="PH-like_dom_sf"/>
</dbReference>
<evidence type="ECO:0000313" key="4">
    <source>
        <dbReference type="Proteomes" id="UP001186944"/>
    </source>
</evidence>
<dbReference type="Proteomes" id="UP001186944">
    <property type="component" value="Unassembled WGS sequence"/>
</dbReference>
<comment type="caution">
    <text evidence="3">The sequence shown here is derived from an EMBL/GenBank/DDBJ whole genome shotgun (WGS) entry which is preliminary data.</text>
</comment>
<dbReference type="PANTHER" id="PTHR21642">
    <property type="entry name" value="CEREBRAL CAVERNOUS MALFORMATIONS PROTEIN 2 HOMOLOG"/>
    <property type="match status" value="1"/>
</dbReference>
<evidence type="ECO:0000313" key="3">
    <source>
        <dbReference type="EMBL" id="KAK3090202.1"/>
    </source>
</evidence>
<name>A0AA88XTP7_PINIB</name>
<sequence length="275" mass="31263">MLVRFQFAGRIPEVPADVDVTNRTEVLRIIDRGKMEKVISQHVETTQDAIISLCKSNLKLSYRDNMETLIMRIPTHEIAAICYIRDDGLNLLAIKHCMSRSQHDLQKIANSRGKRTESSANSEASVQSSVQAELVKACLGELPSIFTLEELTQFSTLIKNINEPTMQQFHEFCDSMYRLYGPERQHKLAGLSPFIPESKYPYFAEFLKKHGIQIPENGHGTLSSRHSYPRIYTRSISDISTTNDQSDLDSVLDNISTQLAQIDHNIGDVKPYLYQ</sequence>
<organism evidence="3 4">
    <name type="scientific">Pinctada imbricata</name>
    <name type="common">Atlantic pearl-oyster</name>
    <name type="synonym">Pinctada martensii</name>
    <dbReference type="NCBI Taxonomy" id="66713"/>
    <lineage>
        <taxon>Eukaryota</taxon>
        <taxon>Metazoa</taxon>
        <taxon>Spiralia</taxon>
        <taxon>Lophotrochozoa</taxon>
        <taxon>Mollusca</taxon>
        <taxon>Bivalvia</taxon>
        <taxon>Autobranchia</taxon>
        <taxon>Pteriomorphia</taxon>
        <taxon>Pterioida</taxon>
        <taxon>Pterioidea</taxon>
        <taxon>Pteriidae</taxon>
        <taxon>Pinctada</taxon>
    </lineage>
</organism>
<comment type="similarity">
    <text evidence="1">Belongs to the CCM2 family.</text>
</comment>
<dbReference type="Pfam" id="PF16545">
    <property type="entry name" value="CCM2_C"/>
    <property type="match status" value="1"/>
</dbReference>
<dbReference type="AlphaFoldDB" id="A0AA88XTP7"/>
<dbReference type="PANTHER" id="PTHR21642:SF6">
    <property type="entry name" value="CEREBRAL CAVERNOUS MALFORMATIONS 2 HARMONIN-HOMOLOGY DOMAIN-CONTAINING PROTEIN"/>
    <property type="match status" value="1"/>
</dbReference>
<dbReference type="Gene3D" id="2.30.29.30">
    <property type="entry name" value="Pleckstrin-homology domain (PH domain)/Phosphotyrosine-binding domain (PTB)"/>
    <property type="match status" value="1"/>
</dbReference>
<evidence type="ECO:0000256" key="1">
    <source>
        <dbReference type="ARBA" id="ARBA00010822"/>
    </source>
</evidence>
<protein>
    <recommendedName>
        <fullName evidence="2">Cerebral cavernous malformations 2 harmonin-homology domain-containing protein</fullName>
    </recommendedName>
</protein>
<dbReference type="EMBL" id="VSWD01000010">
    <property type="protein sequence ID" value="KAK3090202.1"/>
    <property type="molecule type" value="Genomic_DNA"/>
</dbReference>
<dbReference type="InterPro" id="IPR026159">
    <property type="entry name" value="Malcavernin"/>
</dbReference>
<feature type="domain" description="Cerebral cavernous malformations 2 harmonin-homology" evidence="2">
    <location>
        <begin position="126"/>
        <end position="213"/>
    </location>
</feature>
<gene>
    <name evidence="3" type="ORF">FSP39_010017</name>
</gene>
<reference evidence="3" key="1">
    <citation type="submission" date="2019-08" db="EMBL/GenBank/DDBJ databases">
        <title>The improved chromosome-level genome for the pearl oyster Pinctada fucata martensii using PacBio sequencing and Hi-C.</title>
        <authorList>
            <person name="Zheng Z."/>
        </authorList>
    </citation>
    <scope>NUCLEOTIDE SEQUENCE</scope>
    <source>
        <strain evidence="3">ZZ-2019</strain>
        <tissue evidence="3">Adductor muscle</tissue>
    </source>
</reference>
<accession>A0AA88XTP7</accession>
<keyword evidence="4" id="KW-1185">Reference proteome</keyword>
<dbReference type="InterPro" id="IPR032375">
    <property type="entry name" value="CCM2_C"/>
</dbReference>
<evidence type="ECO:0000259" key="2">
    <source>
        <dbReference type="Pfam" id="PF16545"/>
    </source>
</evidence>